<keyword evidence="6" id="KW-0963">Cytoplasm</keyword>
<dbReference type="FunFam" id="1.10.8.10:FF:000001">
    <property type="entry name" value="Elongation factor Ts"/>
    <property type="match status" value="1"/>
</dbReference>
<evidence type="ECO:0000256" key="4">
    <source>
        <dbReference type="ARBA" id="ARBA00022917"/>
    </source>
</evidence>
<dbReference type="PANTHER" id="PTHR11741:SF0">
    <property type="entry name" value="ELONGATION FACTOR TS, MITOCHONDRIAL"/>
    <property type="match status" value="1"/>
</dbReference>
<dbReference type="AlphaFoldDB" id="H3NKH5"/>
<dbReference type="OrthoDB" id="9808348at2"/>
<dbReference type="GO" id="GO:0005737">
    <property type="term" value="C:cytoplasm"/>
    <property type="evidence" value="ECO:0007669"/>
    <property type="project" value="UniProtKB-SubCell"/>
</dbReference>
<name>H3NKH5_9LACT</name>
<dbReference type="STRING" id="883113.HMPREF9708_01364"/>
<evidence type="ECO:0000256" key="6">
    <source>
        <dbReference type="HAMAP-Rule" id="MF_00050"/>
    </source>
</evidence>
<dbReference type="InterPro" id="IPR009060">
    <property type="entry name" value="UBA-like_sf"/>
</dbReference>
<evidence type="ECO:0000259" key="9">
    <source>
        <dbReference type="Pfam" id="PF00889"/>
    </source>
</evidence>
<dbReference type="Proteomes" id="UP000006190">
    <property type="component" value="Unassembled WGS sequence"/>
</dbReference>
<dbReference type="eggNOG" id="COG0264">
    <property type="taxonomic scope" value="Bacteria"/>
</dbReference>
<evidence type="ECO:0000256" key="2">
    <source>
        <dbReference type="ARBA" id="ARBA00016956"/>
    </source>
</evidence>
<evidence type="ECO:0000256" key="7">
    <source>
        <dbReference type="RuleBase" id="RU000642"/>
    </source>
</evidence>
<dbReference type="InterPro" id="IPR001816">
    <property type="entry name" value="Transl_elong_EFTs/EF1B"/>
</dbReference>
<accession>H3NKH5</accession>
<organism evidence="10 11">
    <name type="scientific">Facklamia languida CCUG 37842</name>
    <dbReference type="NCBI Taxonomy" id="883113"/>
    <lineage>
        <taxon>Bacteria</taxon>
        <taxon>Bacillati</taxon>
        <taxon>Bacillota</taxon>
        <taxon>Bacilli</taxon>
        <taxon>Lactobacillales</taxon>
        <taxon>Aerococcaceae</taxon>
        <taxon>Facklamia</taxon>
    </lineage>
</organism>
<dbReference type="EMBL" id="AGEG01000015">
    <property type="protein sequence ID" value="EHR36358.1"/>
    <property type="molecule type" value="Genomic_DNA"/>
</dbReference>
<dbReference type="Gene3D" id="1.10.8.10">
    <property type="entry name" value="DNA helicase RuvA subunit, C-terminal domain"/>
    <property type="match status" value="1"/>
</dbReference>
<gene>
    <name evidence="6" type="primary">tsf</name>
    <name evidence="10" type="ORF">HMPREF9708_01364</name>
</gene>
<dbReference type="InterPro" id="IPR014039">
    <property type="entry name" value="Transl_elong_EFTs/EF1B_dimer"/>
</dbReference>
<dbReference type="Gene3D" id="3.30.479.20">
    <property type="entry name" value="Elongation factor Ts, dimerisation domain"/>
    <property type="match status" value="2"/>
</dbReference>
<evidence type="ECO:0000313" key="11">
    <source>
        <dbReference type="Proteomes" id="UP000006190"/>
    </source>
</evidence>
<evidence type="ECO:0000256" key="8">
    <source>
        <dbReference type="RuleBase" id="RU000643"/>
    </source>
</evidence>
<dbReference type="Gene3D" id="1.10.286.20">
    <property type="match status" value="1"/>
</dbReference>
<dbReference type="PATRIC" id="fig|883113.3.peg.1361"/>
<evidence type="ECO:0000313" key="10">
    <source>
        <dbReference type="EMBL" id="EHR36358.1"/>
    </source>
</evidence>
<keyword evidence="4 6" id="KW-0648">Protein biosynthesis</keyword>
<dbReference type="SUPFAM" id="SSF46934">
    <property type="entry name" value="UBA-like"/>
    <property type="match status" value="1"/>
</dbReference>
<feature type="region of interest" description="Involved in Mg(2+) ion dislocation from EF-Tu" evidence="6">
    <location>
        <begin position="80"/>
        <end position="83"/>
    </location>
</feature>
<feature type="domain" description="Translation elongation factor EFTs/EF1B dimerisation" evidence="9">
    <location>
        <begin position="71"/>
        <end position="274"/>
    </location>
</feature>
<keyword evidence="11" id="KW-1185">Reference proteome</keyword>
<evidence type="ECO:0000256" key="1">
    <source>
        <dbReference type="ARBA" id="ARBA00005532"/>
    </source>
</evidence>
<comment type="caution">
    <text evidence="10">The sequence shown here is derived from an EMBL/GenBank/DDBJ whole genome shotgun (WGS) entry which is preliminary data.</text>
</comment>
<dbReference type="InterPro" id="IPR018101">
    <property type="entry name" value="Transl_elong_Ts_CS"/>
</dbReference>
<dbReference type="HOGENOM" id="CLU_047155_0_2_9"/>
<dbReference type="Pfam" id="PF00889">
    <property type="entry name" value="EF_TS"/>
    <property type="match status" value="1"/>
</dbReference>
<dbReference type="NCBIfam" id="TIGR00116">
    <property type="entry name" value="tsf"/>
    <property type="match status" value="1"/>
</dbReference>
<dbReference type="GO" id="GO:0003746">
    <property type="term" value="F:translation elongation factor activity"/>
    <property type="evidence" value="ECO:0007669"/>
    <property type="project" value="UniProtKB-UniRule"/>
</dbReference>
<sequence>MANISAKQVKELRDMTGVGMMDAKKALVEVDGDIEKAVDILREKGLAKAAKKADRIAAEGLTASYIDGNVAALVEINSETDFVAKNDKFVNLVNGIAEAVAKAQPKTMEEALAVEFDGKTIDNAVIEATQVIGEKISFRRFALLNKTDADVFGEYAHQGGRIGVVTIIADSDNQEVARDVAMHVAAINPKYLKREDVAAEEVEREEAVQRELTLNEGKPEHIVDKIVSGRMDKFYGEICLNEQAFVKDGDQKVADYVKSAGGHITDYVRFEVGEGLEKRSDNFADEVAAQMK</sequence>
<dbReference type="SUPFAM" id="SSF54713">
    <property type="entry name" value="Elongation factor Ts (EF-Ts), dimerisation domain"/>
    <property type="match status" value="2"/>
</dbReference>
<dbReference type="HAMAP" id="MF_00050">
    <property type="entry name" value="EF_Ts"/>
    <property type="match status" value="1"/>
</dbReference>
<dbReference type="PROSITE" id="PS01127">
    <property type="entry name" value="EF_TS_2"/>
    <property type="match status" value="1"/>
</dbReference>
<dbReference type="PANTHER" id="PTHR11741">
    <property type="entry name" value="ELONGATION FACTOR TS"/>
    <property type="match status" value="1"/>
</dbReference>
<dbReference type="RefSeq" id="WP_006309576.1">
    <property type="nucleotide sequence ID" value="NZ_JH601133.1"/>
</dbReference>
<reference evidence="10 11" key="1">
    <citation type="submission" date="2012-01" db="EMBL/GenBank/DDBJ databases">
        <title>The Genome Sequence of Facklamia languida CCUG 37842.</title>
        <authorList>
            <consortium name="The Broad Institute Genome Sequencing Platform"/>
            <person name="Earl A."/>
            <person name="Ward D."/>
            <person name="Feldgarden M."/>
            <person name="Gevers D."/>
            <person name="Huys G."/>
            <person name="Young S.K."/>
            <person name="Zeng Q."/>
            <person name="Gargeya S."/>
            <person name="Fitzgerald M."/>
            <person name="Haas B."/>
            <person name="Abouelleil A."/>
            <person name="Alvarado L."/>
            <person name="Arachchi H.M."/>
            <person name="Berlin A."/>
            <person name="Chapman S.B."/>
            <person name="Gearin G."/>
            <person name="Goldberg J."/>
            <person name="Griggs A."/>
            <person name="Gujja S."/>
            <person name="Hansen M."/>
            <person name="Heiman D."/>
            <person name="Howarth C."/>
            <person name="Larimer J."/>
            <person name="Lui A."/>
            <person name="MacDonald P.J.P."/>
            <person name="McCowen C."/>
            <person name="Montmayeur A."/>
            <person name="Murphy C."/>
            <person name="Neiman D."/>
            <person name="Pearson M."/>
            <person name="Priest M."/>
            <person name="Roberts A."/>
            <person name="Saif S."/>
            <person name="Shea T."/>
            <person name="Sisk P."/>
            <person name="Stolte C."/>
            <person name="Sykes S."/>
            <person name="Wortman J."/>
            <person name="Nusbaum C."/>
            <person name="Birren B."/>
        </authorList>
    </citation>
    <scope>NUCLEOTIDE SEQUENCE [LARGE SCALE GENOMIC DNA]</scope>
    <source>
        <strain evidence="10 11">CCUG 37842</strain>
    </source>
</reference>
<keyword evidence="3 6" id="KW-0251">Elongation factor</keyword>
<comment type="function">
    <text evidence="5 6 7">Associates with the EF-Tu.GDP complex and induces the exchange of GDP to GTP. It remains bound to the aminoacyl-tRNA.EF-Tu.GTP complex up to the GTP hydrolysis stage on the ribosome.</text>
</comment>
<dbReference type="InterPro" id="IPR036402">
    <property type="entry name" value="EF-Ts_dimer_sf"/>
</dbReference>
<comment type="subcellular location">
    <subcellularLocation>
        <location evidence="6 8">Cytoplasm</location>
    </subcellularLocation>
</comment>
<dbReference type="CDD" id="cd14275">
    <property type="entry name" value="UBA_EF-Ts"/>
    <property type="match status" value="1"/>
</dbReference>
<dbReference type="FunFam" id="1.10.286.20:FF:000001">
    <property type="entry name" value="Elongation factor Ts"/>
    <property type="match status" value="1"/>
</dbReference>
<dbReference type="PROSITE" id="PS01126">
    <property type="entry name" value="EF_TS_1"/>
    <property type="match status" value="1"/>
</dbReference>
<evidence type="ECO:0000256" key="5">
    <source>
        <dbReference type="ARBA" id="ARBA00025453"/>
    </source>
</evidence>
<comment type="similarity">
    <text evidence="1 6 7">Belongs to the EF-Ts family.</text>
</comment>
<proteinExistence type="inferred from homology"/>
<evidence type="ECO:0000256" key="3">
    <source>
        <dbReference type="ARBA" id="ARBA00022768"/>
    </source>
</evidence>
<protein>
    <recommendedName>
        <fullName evidence="2 6">Elongation factor Ts</fullName>
        <shortName evidence="6">EF-Ts</shortName>
    </recommendedName>
</protein>